<dbReference type="Proteomes" id="UP000240971">
    <property type="component" value="Unassembled WGS sequence"/>
</dbReference>
<dbReference type="OrthoDB" id="9809908at2"/>
<feature type="transmembrane region" description="Helical" evidence="1">
    <location>
        <begin position="39"/>
        <end position="63"/>
    </location>
</feature>
<organism evidence="3 4">
    <name type="scientific">Chitinophaga niastensis</name>
    <dbReference type="NCBI Taxonomy" id="536980"/>
    <lineage>
        <taxon>Bacteria</taxon>
        <taxon>Pseudomonadati</taxon>
        <taxon>Bacteroidota</taxon>
        <taxon>Chitinophagia</taxon>
        <taxon>Chitinophagales</taxon>
        <taxon>Chitinophagaceae</taxon>
        <taxon>Chitinophaga</taxon>
    </lineage>
</organism>
<evidence type="ECO:0000256" key="1">
    <source>
        <dbReference type="SAM" id="Phobius"/>
    </source>
</evidence>
<feature type="transmembrane region" description="Helical" evidence="1">
    <location>
        <begin position="12"/>
        <end position="33"/>
    </location>
</feature>
<dbReference type="GO" id="GO:0000155">
    <property type="term" value="F:phosphorelay sensor kinase activity"/>
    <property type="evidence" value="ECO:0007669"/>
    <property type="project" value="InterPro"/>
</dbReference>
<feature type="transmembrane region" description="Helical" evidence="1">
    <location>
        <begin position="75"/>
        <end position="93"/>
    </location>
</feature>
<comment type="caution">
    <text evidence="3">The sequence shown here is derived from an EMBL/GenBank/DDBJ whole genome shotgun (WGS) entry which is preliminary data.</text>
</comment>
<dbReference type="GO" id="GO:0016020">
    <property type="term" value="C:membrane"/>
    <property type="evidence" value="ECO:0007669"/>
    <property type="project" value="InterPro"/>
</dbReference>
<dbReference type="PANTHER" id="PTHR34220:SF7">
    <property type="entry name" value="SENSOR HISTIDINE KINASE YPDA"/>
    <property type="match status" value="1"/>
</dbReference>
<dbReference type="AlphaFoldDB" id="A0A2P8HEQ1"/>
<evidence type="ECO:0000313" key="4">
    <source>
        <dbReference type="Proteomes" id="UP000240971"/>
    </source>
</evidence>
<keyword evidence="3" id="KW-0808">Transferase</keyword>
<dbReference type="InterPro" id="IPR010559">
    <property type="entry name" value="Sig_transdc_His_kin_internal"/>
</dbReference>
<keyword evidence="1" id="KW-1133">Transmembrane helix</keyword>
<keyword evidence="4" id="KW-1185">Reference proteome</keyword>
<evidence type="ECO:0000313" key="3">
    <source>
        <dbReference type="EMBL" id="PSL44661.1"/>
    </source>
</evidence>
<feature type="transmembrane region" description="Helical" evidence="1">
    <location>
        <begin position="113"/>
        <end position="136"/>
    </location>
</feature>
<protein>
    <submittedName>
        <fullName evidence="3">Histidine kinase</fullName>
    </submittedName>
</protein>
<keyword evidence="1" id="KW-0812">Transmembrane</keyword>
<dbReference type="EMBL" id="PYAW01000005">
    <property type="protein sequence ID" value="PSL44661.1"/>
    <property type="molecule type" value="Genomic_DNA"/>
</dbReference>
<dbReference type="Pfam" id="PF06580">
    <property type="entry name" value="His_kinase"/>
    <property type="match status" value="1"/>
</dbReference>
<dbReference type="PANTHER" id="PTHR34220">
    <property type="entry name" value="SENSOR HISTIDINE KINASE YPDA"/>
    <property type="match status" value="1"/>
</dbReference>
<reference evidence="3 4" key="1">
    <citation type="submission" date="2018-03" db="EMBL/GenBank/DDBJ databases">
        <title>Genomic Encyclopedia of Archaeal and Bacterial Type Strains, Phase II (KMG-II): from individual species to whole genera.</title>
        <authorList>
            <person name="Goeker M."/>
        </authorList>
    </citation>
    <scope>NUCLEOTIDE SEQUENCE [LARGE SCALE GENOMIC DNA]</scope>
    <source>
        <strain evidence="3 4">DSM 24859</strain>
    </source>
</reference>
<name>A0A2P8HEQ1_CHINA</name>
<keyword evidence="3" id="KW-0418">Kinase</keyword>
<feature type="domain" description="Signal transduction histidine kinase internal region" evidence="2">
    <location>
        <begin position="172"/>
        <end position="250"/>
    </location>
</feature>
<keyword evidence="1" id="KW-0472">Membrane</keyword>
<gene>
    <name evidence="3" type="ORF">CLV51_10533</name>
</gene>
<sequence length="357" mass="41998">MGKYRQYPPITILVHFIVWTLYASVTLLVYASSSSHPKIVIYETIETFFICAAIFYTNSDFFLPVFFEKKEYVKYTICIIISFLVHLGIRYLFAYYIDPFVMGSPSTVVDMNFTSFTIISTWWWFQATLFSFGYWFSKVSIKREQEVSMVRDEMTIKETEQLKLRQEKLELENAFLRTQINPHFLFNTLGYFYNKVSDTHPDVAEGIVALTNIMRSSISKKTHDGLVSLEEEVENIEYLISIYRMRYNNKVYILFNKAGEYNLRIMPHILITLVENAFKHGDLHDPANPLIICLDIQDKDINFHIHNKKRFGPKEISSGVGLQYVAKHLELMYPGNYHFNIDNKEYLYTVNLHLKTN</sequence>
<dbReference type="RefSeq" id="WP_158267094.1">
    <property type="nucleotide sequence ID" value="NZ_PYAW01000005.1"/>
</dbReference>
<proteinExistence type="predicted"/>
<accession>A0A2P8HEQ1</accession>
<evidence type="ECO:0000259" key="2">
    <source>
        <dbReference type="Pfam" id="PF06580"/>
    </source>
</evidence>
<dbReference type="InterPro" id="IPR050640">
    <property type="entry name" value="Bact_2-comp_sensor_kinase"/>
</dbReference>